<accession>A0A7R9PGA2</accession>
<dbReference type="AlphaFoldDB" id="A0A7R9PGA2"/>
<sequence>MNASHVFLLLLANPAWCWITWYSSTKKDVSVEGAAQATNAVRNDATKEERRANLTLINKGVLSYHPSRISDKDIWIRRVDFKGNVPALVWRGNE</sequence>
<organism evidence="2">
    <name type="scientific">Timema genevievae</name>
    <name type="common">Walking stick</name>
    <dbReference type="NCBI Taxonomy" id="629358"/>
    <lineage>
        <taxon>Eukaryota</taxon>
        <taxon>Metazoa</taxon>
        <taxon>Ecdysozoa</taxon>
        <taxon>Arthropoda</taxon>
        <taxon>Hexapoda</taxon>
        <taxon>Insecta</taxon>
        <taxon>Pterygota</taxon>
        <taxon>Neoptera</taxon>
        <taxon>Polyneoptera</taxon>
        <taxon>Phasmatodea</taxon>
        <taxon>Timematodea</taxon>
        <taxon>Timematoidea</taxon>
        <taxon>Timematidae</taxon>
        <taxon>Timema</taxon>
    </lineage>
</organism>
<reference evidence="2" key="1">
    <citation type="submission" date="2020-11" db="EMBL/GenBank/DDBJ databases">
        <authorList>
            <person name="Tran Van P."/>
        </authorList>
    </citation>
    <scope>NUCLEOTIDE SEQUENCE</scope>
</reference>
<name>A0A7R9PGA2_TIMGE</name>
<proteinExistence type="predicted"/>
<dbReference type="EMBL" id="OE839126">
    <property type="protein sequence ID" value="CAD7585668.1"/>
    <property type="molecule type" value="Genomic_DNA"/>
</dbReference>
<evidence type="ECO:0000256" key="1">
    <source>
        <dbReference type="SAM" id="SignalP"/>
    </source>
</evidence>
<evidence type="ECO:0000313" key="2">
    <source>
        <dbReference type="EMBL" id="CAD7585668.1"/>
    </source>
</evidence>
<keyword evidence="1" id="KW-0732">Signal</keyword>
<protein>
    <submittedName>
        <fullName evidence="2">Uncharacterized protein</fullName>
    </submittedName>
</protein>
<gene>
    <name evidence="2" type="ORF">TGEB3V08_LOCUS160</name>
</gene>
<feature type="signal peptide" evidence="1">
    <location>
        <begin position="1"/>
        <end position="17"/>
    </location>
</feature>
<feature type="chain" id="PRO_5031091474" evidence="1">
    <location>
        <begin position="18"/>
        <end position="94"/>
    </location>
</feature>